<keyword evidence="2" id="KW-0430">Lectin</keyword>
<dbReference type="AlphaFoldDB" id="A0AAW2NX26"/>
<dbReference type="Gene3D" id="2.60.120.200">
    <property type="match status" value="1"/>
</dbReference>
<feature type="chain" id="PRO_5044025295" evidence="3">
    <location>
        <begin position="19"/>
        <end position="270"/>
    </location>
</feature>
<accession>A0AAW2NX26</accession>
<keyword evidence="5" id="KW-0808">Transferase</keyword>
<evidence type="ECO:0000256" key="3">
    <source>
        <dbReference type="SAM" id="SignalP"/>
    </source>
</evidence>
<dbReference type="SUPFAM" id="SSF49899">
    <property type="entry name" value="Concanavalin A-like lectins/glucanases"/>
    <property type="match status" value="1"/>
</dbReference>
<organism evidence="5">
    <name type="scientific">Sesamum calycinum</name>
    <dbReference type="NCBI Taxonomy" id="2727403"/>
    <lineage>
        <taxon>Eukaryota</taxon>
        <taxon>Viridiplantae</taxon>
        <taxon>Streptophyta</taxon>
        <taxon>Embryophyta</taxon>
        <taxon>Tracheophyta</taxon>
        <taxon>Spermatophyta</taxon>
        <taxon>Magnoliopsida</taxon>
        <taxon>eudicotyledons</taxon>
        <taxon>Gunneridae</taxon>
        <taxon>Pentapetalae</taxon>
        <taxon>asterids</taxon>
        <taxon>lamiids</taxon>
        <taxon>Lamiales</taxon>
        <taxon>Pedaliaceae</taxon>
        <taxon>Sesamum</taxon>
    </lineage>
</organism>
<dbReference type="InterPro" id="IPR019825">
    <property type="entry name" value="Lectin_legB_Mn/Ca_BS"/>
</dbReference>
<protein>
    <submittedName>
        <fullName evidence="5">L-type lectin-domain containing receptor kinase V.9</fullName>
    </submittedName>
</protein>
<dbReference type="PANTHER" id="PTHR32401:SF50">
    <property type="entry name" value="OS07G0133000 PROTEIN"/>
    <property type="match status" value="1"/>
</dbReference>
<dbReference type="CDD" id="cd06899">
    <property type="entry name" value="lectin_legume_LecRK_Arcelin_ConA"/>
    <property type="match status" value="1"/>
</dbReference>
<reference evidence="5" key="2">
    <citation type="journal article" date="2024" name="Plant">
        <title>Genomic evolution and insights into agronomic trait innovations of Sesamum species.</title>
        <authorList>
            <person name="Miao H."/>
            <person name="Wang L."/>
            <person name="Qu L."/>
            <person name="Liu H."/>
            <person name="Sun Y."/>
            <person name="Le M."/>
            <person name="Wang Q."/>
            <person name="Wei S."/>
            <person name="Zheng Y."/>
            <person name="Lin W."/>
            <person name="Duan Y."/>
            <person name="Cao H."/>
            <person name="Xiong S."/>
            <person name="Wang X."/>
            <person name="Wei L."/>
            <person name="Li C."/>
            <person name="Ma Q."/>
            <person name="Ju M."/>
            <person name="Zhao R."/>
            <person name="Li G."/>
            <person name="Mu C."/>
            <person name="Tian Q."/>
            <person name="Mei H."/>
            <person name="Zhang T."/>
            <person name="Gao T."/>
            <person name="Zhang H."/>
        </authorList>
    </citation>
    <scope>NUCLEOTIDE SEQUENCE</scope>
    <source>
        <strain evidence="5">KEN8</strain>
    </source>
</reference>
<dbReference type="GO" id="GO:0016301">
    <property type="term" value="F:kinase activity"/>
    <property type="evidence" value="ECO:0007669"/>
    <property type="project" value="UniProtKB-KW"/>
</dbReference>
<sequence length="270" mass="29510">MSLFKLVAFLLFPQIAFAASDSSSSFTFNGFSPFTFKTYSNSSAFSFSTYFVFAIVPDFQPLGGHGMAFVIAPTRGLPGSLPSTYLGLFNESNNGIASNHIVAVELDTLKSSEFNDINDNHVGIDITGLESVLAKPTAYYDEKTGSFQNLTLNSGHSMQVWIEYDGPSQLFNVTLAPLNDGKPSIPLLSLRYDLSPIIDYVCRISAAPLLSSIVLGWSFNINGVAQPLDLSQLPSSLELGQRSNPRLDSWFACDFHRFFTVSFSLCSLLC</sequence>
<comment type="similarity">
    <text evidence="1">Belongs to the leguminous lectin family.</text>
</comment>
<dbReference type="EMBL" id="JACGWM010000010">
    <property type="protein sequence ID" value="KAL0347333.1"/>
    <property type="molecule type" value="Genomic_DNA"/>
</dbReference>
<feature type="domain" description="Legume lectin" evidence="4">
    <location>
        <begin position="32"/>
        <end position="234"/>
    </location>
</feature>
<dbReference type="InterPro" id="IPR013320">
    <property type="entry name" value="ConA-like_dom_sf"/>
</dbReference>
<dbReference type="PANTHER" id="PTHR32401">
    <property type="entry name" value="CONCANAVALIN A-LIKE LECTIN FAMILY PROTEIN"/>
    <property type="match status" value="1"/>
</dbReference>
<dbReference type="Pfam" id="PF00139">
    <property type="entry name" value="Lectin_legB"/>
    <property type="match status" value="1"/>
</dbReference>
<evidence type="ECO:0000256" key="2">
    <source>
        <dbReference type="ARBA" id="ARBA00022734"/>
    </source>
</evidence>
<dbReference type="InterPro" id="IPR050258">
    <property type="entry name" value="Leguminous_Lectin"/>
</dbReference>
<dbReference type="PROSITE" id="PS00307">
    <property type="entry name" value="LECTIN_LEGUME_BETA"/>
    <property type="match status" value="1"/>
</dbReference>
<keyword evidence="3" id="KW-0732">Signal</keyword>
<proteinExistence type="inferred from homology"/>
<evidence type="ECO:0000313" key="5">
    <source>
        <dbReference type="EMBL" id="KAL0347333.1"/>
    </source>
</evidence>
<keyword evidence="5" id="KW-0418">Kinase</keyword>
<dbReference type="GO" id="GO:0030246">
    <property type="term" value="F:carbohydrate binding"/>
    <property type="evidence" value="ECO:0007669"/>
    <property type="project" value="UniProtKB-KW"/>
</dbReference>
<comment type="caution">
    <text evidence="5">The sequence shown here is derived from an EMBL/GenBank/DDBJ whole genome shotgun (WGS) entry which is preliminary data.</text>
</comment>
<keyword evidence="5" id="KW-0675">Receptor</keyword>
<name>A0AAW2NX26_9LAMI</name>
<evidence type="ECO:0000256" key="1">
    <source>
        <dbReference type="ARBA" id="ARBA00007606"/>
    </source>
</evidence>
<evidence type="ECO:0000259" key="4">
    <source>
        <dbReference type="Pfam" id="PF00139"/>
    </source>
</evidence>
<feature type="signal peptide" evidence="3">
    <location>
        <begin position="1"/>
        <end position="18"/>
    </location>
</feature>
<reference evidence="5" key="1">
    <citation type="submission" date="2020-06" db="EMBL/GenBank/DDBJ databases">
        <authorList>
            <person name="Li T."/>
            <person name="Hu X."/>
            <person name="Zhang T."/>
            <person name="Song X."/>
            <person name="Zhang H."/>
            <person name="Dai N."/>
            <person name="Sheng W."/>
            <person name="Hou X."/>
            <person name="Wei L."/>
        </authorList>
    </citation>
    <scope>NUCLEOTIDE SEQUENCE</scope>
    <source>
        <strain evidence="5">KEN8</strain>
        <tissue evidence="5">Leaf</tissue>
    </source>
</reference>
<dbReference type="InterPro" id="IPR001220">
    <property type="entry name" value="Legume_lectin_dom"/>
</dbReference>
<gene>
    <name evidence="5" type="ORF">Scaly_1749300</name>
</gene>